<feature type="transmembrane region" description="Helical" evidence="7">
    <location>
        <begin position="51"/>
        <end position="76"/>
    </location>
</feature>
<organism evidence="10 11">
    <name type="scientific">Candidatus Woesebacteria bacterium RIFCSPLOWO2_01_FULL_39_21</name>
    <dbReference type="NCBI Taxonomy" id="1802519"/>
    <lineage>
        <taxon>Bacteria</taxon>
        <taxon>Candidatus Woeseibacteriota</taxon>
    </lineage>
</organism>
<feature type="transmembrane region" description="Helical" evidence="7">
    <location>
        <begin position="141"/>
        <end position="174"/>
    </location>
</feature>
<gene>
    <name evidence="10" type="ORF">A2961_04325</name>
</gene>
<evidence type="ECO:0000313" key="11">
    <source>
        <dbReference type="Proteomes" id="UP000177082"/>
    </source>
</evidence>
<feature type="transmembrane region" description="Helical" evidence="7">
    <location>
        <begin position="112"/>
        <end position="129"/>
    </location>
</feature>
<sequence>MPIVSYFFLKGRCRNCNKKISARYPLIEFSTAIIFLVSFFAQGLIRANVPWLMLIPDYIFLPFVIFLVSIFISIFVIDTEQQIIPDELIFIALCVAFLILILSGYPKFYENLLASLASALFLLLLHILTRGAGMGLGDVKLAILIGLLLGINLGVLSIFLSFILGGAVALFLLILKKAHLGQRIAFGPFMIASYFIVMFFGDKIVSSVFPF</sequence>
<keyword evidence="3" id="KW-1003">Cell membrane</keyword>
<evidence type="ECO:0000256" key="2">
    <source>
        <dbReference type="ARBA" id="ARBA00005801"/>
    </source>
</evidence>
<keyword evidence="4 7" id="KW-0812">Transmembrane</keyword>
<evidence type="ECO:0000256" key="6">
    <source>
        <dbReference type="ARBA" id="ARBA00023136"/>
    </source>
</evidence>
<feature type="domain" description="Prepilin type IV endopeptidase peptidase" evidence="8">
    <location>
        <begin position="65"/>
        <end position="170"/>
    </location>
</feature>
<dbReference type="GO" id="GO:0006465">
    <property type="term" value="P:signal peptide processing"/>
    <property type="evidence" value="ECO:0007669"/>
    <property type="project" value="TreeGrafter"/>
</dbReference>
<dbReference type="AlphaFoldDB" id="A0A1F8BM86"/>
<evidence type="ECO:0000313" key="10">
    <source>
        <dbReference type="EMBL" id="OGM64455.1"/>
    </source>
</evidence>
<dbReference type="PANTHER" id="PTHR30487:SF0">
    <property type="entry name" value="PREPILIN LEADER PEPTIDASE_N-METHYLTRANSFERASE-RELATED"/>
    <property type="match status" value="1"/>
</dbReference>
<dbReference type="Pfam" id="PF06750">
    <property type="entry name" value="A24_N_bact"/>
    <property type="match status" value="1"/>
</dbReference>
<dbReference type="GO" id="GO:0005886">
    <property type="term" value="C:plasma membrane"/>
    <property type="evidence" value="ECO:0007669"/>
    <property type="project" value="UniProtKB-SubCell"/>
</dbReference>
<comment type="similarity">
    <text evidence="2">Belongs to the peptidase A24 family.</text>
</comment>
<comment type="subcellular location">
    <subcellularLocation>
        <location evidence="1">Cell membrane</location>
        <topology evidence="1">Multi-pass membrane protein</topology>
    </subcellularLocation>
</comment>
<evidence type="ECO:0008006" key="12">
    <source>
        <dbReference type="Google" id="ProtNLM"/>
    </source>
</evidence>
<evidence type="ECO:0000256" key="3">
    <source>
        <dbReference type="ARBA" id="ARBA00022475"/>
    </source>
</evidence>
<dbReference type="GO" id="GO:0004190">
    <property type="term" value="F:aspartic-type endopeptidase activity"/>
    <property type="evidence" value="ECO:0007669"/>
    <property type="project" value="InterPro"/>
</dbReference>
<evidence type="ECO:0000259" key="9">
    <source>
        <dbReference type="Pfam" id="PF06750"/>
    </source>
</evidence>
<comment type="caution">
    <text evidence="10">The sequence shown here is derived from an EMBL/GenBank/DDBJ whole genome shotgun (WGS) entry which is preliminary data.</text>
</comment>
<dbReference type="EMBL" id="MGHF01000006">
    <property type="protein sequence ID" value="OGM64455.1"/>
    <property type="molecule type" value="Genomic_DNA"/>
</dbReference>
<evidence type="ECO:0000256" key="4">
    <source>
        <dbReference type="ARBA" id="ARBA00022692"/>
    </source>
</evidence>
<dbReference type="InterPro" id="IPR010627">
    <property type="entry name" value="Prepilin_pept_A24_N"/>
</dbReference>
<feature type="domain" description="Prepilin peptidase A24 N-terminal" evidence="9">
    <location>
        <begin position="1"/>
        <end position="40"/>
    </location>
</feature>
<dbReference type="Pfam" id="PF01478">
    <property type="entry name" value="Peptidase_A24"/>
    <property type="match status" value="1"/>
</dbReference>
<evidence type="ECO:0000256" key="7">
    <source>
        <dbReference type="SAM" id="Phobius"/>
    </source>
</evidence>
<dbReference type="Gene3D" id="1.20.120.1220">
    <property type="match status" value="1"/>
</dbReference>
<keyword evidence="6 7" id="KW-0472">Membrane</keyword>
<feature type="transmembrane region" description="Helical" evidence="7">
    <location>
        <begin position="180"/>
        <end position="201"/>
    </location>
</feature>
<reference evidence="10 11" key="1">
    <citation type="journal article" date="2016" name="Nat. Commun.">
        <title>Thousands of microbial genomes shed light on interconnected biogeochemical processes in an aquifer system.</title>
        <authorList>
            <person name="Anantharaman K."/>
            <person name="Brown C.T."/>
            <person name="Hug L.A."/>
            <person name="Sharon I."/>
            <person name="Castelle C.J."/>
            <person name="Probst A.J."/>
            <person name="Thomas B.C."/>
            <person name="Singh A."/>
            <person name="Wilkins M.J."/>
            <person name="Karaoz U."/>
            <person name="Brodie E.L."/>
            <person name="Williams K.H."/>
            <person name="Hubbard S.S."/>
            <person name="Banfield J.F."/>
        </authorList>
    </citation>
    <scope>NUCLEOTIDE SEQUENCE [LARGE SCALE GENOMIC DNA]</scope>
</reference>
<feature type="transmembrane region" description="Helical" evidence="7">
    <location>
        <begin position="24"/>
        <end position="45"/>
    </location>
</feature>
<accession>A0A1F8BM86</accession>
<evidence type="ECO:0000259" key="8">
    <source>
        <dbReference type="Pfam" id="PF01478"/>
    </source>
</evidence>
<keyword evidence="5 7" id="KW-1133">Transmembrane helix</keyword>
<dbReference type="STRING" id="1802519.A2961_04325"/>
<name>A0A1F8BM86_9BACT</name>
<feature type="transmembrane region" description="Helical" evidence="7">
    <location>
        <begin position="88"/>
        <end position="106"/>
    </location>
</feature>
<evidence type="ECO:0000256" key="5">
    <source>
        <dbReference type="ARBA" id="ARBA00022989"/>
    </source>
</evidence>
<dbReference type="Proteomes" id="UP000177082">
    <property type="component" value="Unassembled WGS sequence"/>
</dbReference>
<proteinExistence type="inferred from homology"/>
<evidence type="ECO:0000256" key="1">
    <source>
        <dbReference type="ARBA" id="ARBA00004651"/>
    </source>
</evidence>
<dbReference type="InterPro" id="IPR000045">
    <property type="entry name" value="Prepilin_IV_endopep_pep"/>
</dbReference>
<protein>
    <recommendedName>
        <fullName evidence="12">Prepilin peptidase</fullName>
    </recommendedName>
</protein>
<dbReference type="InterPro" id="IPR050882">
    <property type="entry name" value="Prepilin_peptidase/N-MTase"/>
</dbReference>
<dbReference type="PANTHER" id="PTHR30487">
    <property type="entry name" value="TYPE 4 PREPILIN-LIKE PROTEINS LEADER PEPTIDE-PROCESSING ENZYME"/>
    <property type="match status" value="1"/>
</dbReference>